<evidence type="ECO:0000313" key="1">
    <source>
        <dbReference type="EMBL" id="KAF7812397.1"/>
    </source>
</evidence>
<dbReference type="EMBL" id="JAAIUW010000010">
    <property type="protein sequence ID" value="KAF7812397.1"/>
    <property type="molecule type" value="Genomic_DNA"/>
</dbReference>
<evidence type="ECO:0000313" key="2">
    <source>
        <dbReference type="Proteomes" id="UP000634136"/>
    </source>
</evidence>
<reference evidence="1" key="1">
    <citation type="submission" date="2020-09" db="EMBL/GenBank/DDBJ databases">
        <title>Genome-Enabled Discovery of Anthraquinone Biosynthesis in Senna tora.</title>
        <authorList>
            <person name="Kang S.-H."/>
            <person name="Pandey R.P."/>
            <person name="Lee C.-M."/>
            <person name="Sim J.-S."/>
            <person name="Jeong J.-T."/>
            <person name="Choi B.-S."/>
            <person name="Jung M."/>
            <person name="Ginzburg D."/>
            <person name="Zhao K."/>
            <person name="Won S.Y."/>
            <person name="Oh T.-J."/>
            <person name="Yu Y."/>
            <person name="Kim N.-H."/>
            <person name="Lee O.R."/>
            <person name="Lee T.-H."/>
            <person name="Bashyal P."/>
            <person name="Kim T.-S."/>
            <person name="Lee W.-H."/>
            <person name="Kawkins C."/>
            <person name="Kim C.-K."/>
            <person name="Kim J.S."/>
            <person name="Ahn B.O."/>
            <person name="Rhee S.Y."/>
            <person name="Sohng J.K."/>
        </authorList>
    </citation>
    <scope>NUCLEOTIDE SEQUENCE</scope>
    <source>
        <tissue evidence="1">Leaf</tissue>
    </source>
</reference>
<keyword evidence="2" id="KW-1185">Reference proteome</keyword>
<gene>
    <name evidence="1" type="ORF">G2W53_033373</name>
</gene>
<dbReference type="AlphaFoldDB" id="A0A834T002"/>
<dbReference type="Proteomes" id="UP000634136">
    <property type="component" value="Unassembled WGS sequence"/>
</dbReference>
<organism evidence="1 2">
    <name type="scientific">Senna tora</name>
    <dbReference type="NCBI Taxonomy" id="362788"/>
    <lineage>
        <taxon>Eukaryota</taxon>
        <taxon>Viridiplantae</taxon>
        <taxon>Streptophyta</taxon>
        <taxon>Embryophyta</taxon>
        <taxon>Tracheophyta</taxon>
        <taxon>Spermatophyta</taxon>
        <taxon>Magnoliopsida</taxon>
        <taxon>eudicotyledons</taxon>
        <taxon>Gunneridae</taxon>
        <taxon>Pentapetalae</taxon>
        <taxon>rosids</taxon>
        <taxon>fabids</taxon>
        <taxon>Fabales</taxon>
        <taxon>Fabaceae</taxon>
        <taxon>Caesalpinioideae</taxon>
        <taxon>Cassia clade</taxon>
        <taxon>Senna</taxon>
    </lineage>
</organism>
<comment type="caution">
    <text evidence="1">The sequence shown here is derived from an EMBL/GenBank/DDBJ whole genome shotgun (WGS) entry which is preliminary data.</text>
</comment>
<protein>
    <submittedName>
        <fullName evidence="1">Uncharacterized protein</fullName>
    </submittedName>
</protein>
<accession>A0A834T002</accession>
<sequence>MVSIAAARRWGASDLPPALTTIAAMILQPLTIKLKLQ</sequence>
<name>A0A834T002_9FABA</name>
<proteinExistence type="predicted"/>